<keyword evidence="3" id="KW-0946">Virion</keyword>
<organism evidence="4">
    <name type="scientific">Carrot yellow leaf virus</name>
    <dbReference type="NCBI Taxonomy" id="656190"/>
    <lineage>
        <taxon>Viruses</taxon>
        <taxon>Riboviria</taxon>
        <taxon>Orthornavirae</taxon>
        <taxon>Kitrinoviricota</taxon>
        <taxon>Alsuviricetes</taxon>
        <taxon>Martellivirales</taxon>
        <taxon>Closteroviridae</taxon>
        <taxon>Closterovirus</taxon>
        <taxon>Closterovirus flavicarotae</taxon>
    </lineage>
</organism>
<evidence type="ECO:0000256" key="2">
    <source>
        <dbReference type="ARBA" id="ARBA00022561"/>
    </source>
</evidence>
<dbReference type="Pfam" id="PF01785">
    <property type="entry name" value="Closter_coat"/>
    <property type="match status" value="1"/>
</dbReference>
<dbReference type="EMBL" id="KF533706">
    <property type="protein sequence ID" value="AHA85504.1"/>
    <property type="molecule type" value="Genomic_RNA"/>
</dbReference>
<protein>
    <submittedName>
        <fullName evidence="4">ORF7</fullName>
    </submittedName>
</protein>
<evidence type="ECO:0000256" key="1">
    <source>
        <dbReference type="ARBA" id="ARBA00004328"/>
    </source>
</evidence>
<evidence type="ECO:0000313" key="5">
    <source>
        <dbReference type="EMBL" id="AHA85504.1"/>
    </source>
</evidence>
<proteinExistence type="predicted"/>
<reference evidence="4" key="1">
    <citation type="journal article" date="2014" name="PLoS ONE">
        <title>Carrot yellow leaf virus Is Associated with Carrot Internal Necrosis.</title>
        <authorList>
            <person name="Adams I.P."/>
            <person name="Skelton A."/>
            <person name="Macarthur R."/>
            <person name="Hodges T."/>
            <person name="Hinds H."/>
            <person name="Flint L."/>
            <person name="Nath P.D."/>
            <person name="Boonham N."/>
            <person name="Fox A."/>
        </authorList>
    </citation>
    <scope>NUCLEOTIDE SEQUENCE</scope>
    <source>
        <strain evidence="4">CYLV_S11</strain>
        <strain evidence="5">CYLV_S5</strain>
    </source>
</reference>
<keyword evidence="2" id="KW-0167">Capsid protein</keyword>
<sequence>MSKELMIVSPDGSLEKADVSKLAIATRESMQAAFSALDLSSVSGTSDSCLSDSELTEAATKVNTELKKITKGEDIDMPSHFAALIARAATIGTSLSAVYRNQQTYSIRGKGKYTVKDAEIFPYIIDVTAKYGKPNGLRAFFTALENAFLVIAKMKPQLFESRVATRRGTPKEKGYLATDFLSGASPILVDQERAILNSASSYALDRAASKKKNSGLVSLYDYGRYD</sequence>
<accession>A0A0A0P6W5</accession>
<comment type="subcellular location">
    <subcellularLocation>
        <location evidence="1">Virion</location>
    </subcellularLocation>
</comment>
<evidence type="ECO:0000256" key="3">
    <source>
        <dbReference type="ARBA" id="ARBA00022844"/>
    </source>
</evidence>
<evidence type="ECO:0000313" key="4">
    <source>
        <dbReference type="EMBL" id="AHA85424.1"/>
    </source>
</evidence>
<dbReference type="EMBL" id="KF533698">
    <property type="protein sequence ID" value="AHA85424.1"/>
    <property type="molecule type" value="Genomic_RNA"/>
</dbReference>
<dbReference type="GO" id="GO:0019028">
    <property type="term" value="C:viral capsid"/>
    <property type="evidence" value="ECO:0007669"/>
    <property type="project" value="UniProtKB-KW"/>
</dbReference>
<name>A0A0A0P6W5_9CLOS</name>
<dbReference type="InterPro" id="IPR002679">
    <property type="entry name" value="Closter_coat"/>
</dbReference>